<evidence type="ECO:0000259" key="8">
    <source>
        <dbReference type="Pfam" id="PF06560"/>
    </source>
</evidence>
<comment type="pathway">
    <text evidence="1">Carbohydrate degradation; glycolysis; D-glyceraldehyde 3-phosphate and glycerone phosphate from D-glucose: step 2/4.</text>
</comment>
<comment type="similarity">
    <text evidence="2">Belongs to the archaeal-type GPI family.</text>
</comment>
<dbReference type="PANTHER" id="PTHR35848:SF6">
    <property type="entry name" value="CUPIN TYPE-2 DOMAIN-CONTAINING PROTEIN"/>
    <property type="match status" value="1"/>
</dbReference>
<comment type="catalytic activity">
    <reaction evidence="7">
        <text>alpha-D-glucose 6-phosphate = beta-D-fructose 6-phosphate</text>
        <dbReference type="Rhea" id="RHEA:11816"/>
        <dbReference type="ChEBI" id="CHEBI:57634"/>
        <dbReference type="ChEBI" id="CHEBI:58225"/>
        <dbReference type="EC" id="5.3.1.9"/>
    </reaction>
</comment>
<dbReference type="Gene3D" id="2.60.120.10">
    <property type="entry name" value="Jelly Rolls"/>
    <property type="match status" value="1"/>
</dbReference>
<organism evidence="9 10">
    <name type="scientific">Cohnella terricola</name>
    <dbReference type="NCBI Taxonomy" id="1289167"/>
    <lineage>
        <taxon>Bacteria</taxon>
        <taxon>Bacillati</taxon>
        <taxon>Bacillota</taxon>
        <taxon>Bacilli</taxon>
        <taxon>Bacillales</taxon>
        <taxon>Paenibacillaceae</taxon>
        <taxon>Cohnella</taxon>
    </lineage>
</organism>
<dbReference type="EMBL" id="VNJJ01000017">
    <property type="protein sequence ID" value="TVX96251.1"/>
    <property type="molecule type" value="Genomic_DNA"/>
</dbReference>
<dbReference type="InterPro" id="IPR011051">
    <property type="entry name" value="RmlC_Cupin_sf"/>
</dbReference>
<dbReference type="GO" id="GO:0006094">
    <property type="term" value="P:gluconeogenesis"/>
    <property type="evidence" value="ECO:0007669"/>
    <property type="project" value="UniProtKB-KW"/>
</dbReference>
<name>A0A559J8S4_9BACL</name>
<dbReference type="EC" id="5.3.1.9" evidence="3"/>
<evidence type="ECO:0000256" key="5">
    <source>
        <dbReference type="ARBA" id="ARBA00022723"/>
    </source>
</evidence>
<evidence type="ECO:0000256" key="4">
    <source>
        <dbReference type="ARBA" id="ARBA00022432"/>
    </source>
</evidence>
<reference evidence="9 10" key="1">
    <citation type="submission" date="2019-07" db="EMBL/GenBank/DDBJ databases">
        <authorList>
            <person name="Kim J."/>
        </authorList>
    </citation>
    <scope>NUCLEOTIDE SEQUENCE [LARGE SCALE GENOMIC DNA]</scope>
    <source>
        <strain evidence="9 10">G13</strain>
    </source>
</reference>
<keyword evidence="5" id="KW-0479">Metal-binding</keyword>
<evidence type="ECO:0000256" key="1">
    <source>
        <dbReference type="ARBA" id="ARBA00004926"/>
    </source>
</evidence>
<evidence type="ECO:0000256" key="2">
    <source>
        <dbReference type="ARBA" id="ARBA00006542"/>
    </source>
</evidence>
<evidence type="ECO:0000256" key="3">
    <source>
        <dbReference type="ARBA" id="ARBA00011952"/>
    </source>
</evidence>
<comment type="caution">
    <text evidence="9">The sequence shown here is derived from an EMBL/GenBank/DDBJ whole genome shotgun (WGS) entry which is preliminary data.</text>
</comment>
<keyword evidence="10" id="KW-1185">Reference proteome</keyword>
<gene>
    <name evidence="9" type="ORF">FPZ45_21320</name>
</gene>
<evidence type="ECO:0000256" key="7">
    <source>
        <dbReference type="ARBA" id="ARBA00029321"/>
    </source>
</evidence>
<evidence type="ECO:0000256" key="6">
    <source>
        <dbReference type="ARBA" id="ARBA00023152"/>
    </source>
</evidence>
<dbReference type="Proteomes" id="UP000316330">
    <property type="component" value="Unassembled WGS sequence"/>
</dbReference>
<evidence type="ECO:0000313" key="10">
    <source>
        <dbReference type="Proteomes" id="UP000316330"/>
    </source>
</evidence>
<feature type="domain" description="Glucose-6-phosphate isomerase prokaryote" evidence="8">
    <location>
        <begin position="28"/>
        <end position="175"/>
    </location>
</feature>
<keyword evidence="4" id="KW-0312">Gluconeogenesis</keyword>
<dbReference type="OrthoDB" id="5592106at2"/>
<keyword evidence="6" id="KW-0324">Glycolysis</keyword>
<sequence length="197" mass="22396">MTKIFQPFSTMYEFDSGALNPQGKLISRRLSDMSSMYQDSEAVQALLNDNPLIYEVYNVEVPENEEHIQHCTTILYPGKVGSEFFMTKGHYHEIINRAEIYFCLKGKGLLIMQTKEGEFSSLEMEPGTIAYVPPYWAHRTVNTGDETFVFFAAYPGDAGHDYGLIETEGFVKAVMEQAEKYALVANPSYRKENEIGE</sequence>
<dbReference type="InterPro" id="IPR010551">
    <property type="entry name" value="G6P_isomerase_prok"/>
</dbReference>
<protein>
    <recommendedName>
        <fullName evidence="3">glucose-6-phosphate isomerase</fullName>
        <ecNumber evidence="3">5.3.1.9</ecNumber>
    </recommendedName>
</protein>
<dbReference type="PANTHER" id="PTHR35848">
    <property type="entry name" value="OXALATE-BINDING PROTEIN"/>
    <property type="match status" value="1"/>
</dbReference>
<dbReference type="InterPro" id="IPR051610">
    <property type="entry name" value="GPI/OXD"/>
</dbReference>
<evidence type="ECO:0000313" key="9">
    <source>
        <dbReference type="EMBL" id="TVX96251.1"/>
    </source>
</evidence>
<dbReference type="Pfam" id="PF06560">
    <property type="entry name" value="GPI"/>
    <property type="match status" value="1"/>
</dbReference>
<dbReference type="SUPFAM" id="SSF51182">
    <property type="entry name" value="RmlC-like cupins"/>
    <property type="match status" value="1"/>
</dbReference>
<dbReference type="GO" id="GO:0006096">
    <property type="term" value="P:glycolytic process"/>
    <property type="evidence" value="ECO:0007669"/>
    <property type="project" value="UniProtKB-UniPathway"/>
</dbReference>
<accession>A0A559J8S4</accession>
<dbReference type="GO" id="GO:0046872">
    <property type="term" value="F:metal ion binding"/>
    <property type="evidence" value="ECO:0007669"/>
    <property type="project" value="UniProtKB-KW"/>
</dbReference>
<dbReference type="InterPro" id="IPR014710">
    <property type="entry name" value="RmlC-like_jellyroll"/>
</dbReference>
<dbReference type="RefSeq" id="WP_144706299.1">
    <property type="nucleotide sequence ID" value="NZ_VNJJ01000017.1"/>
</dbReference>
<dbReference type="AlphaFoldDB" id="A0A559J8S4"/>
<proteinExistence type="inferred from homology"/>
<dbReference type="UniPathway" id="UPA00109">
    <property type="reaction ID" value="UER00181"/>
</dbReference>
<dbReference type="CDD" id="cd02218">
    <property type="entry name" value="cupin_PGI"/>
    <property type="match status" value="1"/>
</dbReference>
<dbReference type="GO" id="GO:0004347">
    <property type="term" value="F:glucose-6-phosphate isomerase activity"/>
    <property type="evidence" value="ECO:0007669"/>
    <property type="project" value="UniProtKB-EC"/>
</dbReference>
<dbReference type="GO" id="GO:0005737">
    <property type="term" value="C:cytoplasm"/>
    <property type="evidence" value="ECO:0007669"/>
    <property type="project" value="InterPro"/>
</dbReference>